<gene>
    <name evidence="1" type="ORF">ETSY1_23590</name>
</gene>
<keyword evidence="2" id="KW-1185">Reference proteome</keyword>
<organism evidence="1 2">
    <name type="scientific">Entotheonella factor</name>
    <dbReference type="NCBI Taxonomy" id="1429438"/>
    <lineage>
        <taxon>Bacteria</taxon>
        <taxon>Pseudomonadati</taxon>
        <taxon>Nitrospinota/Tectimicrobiota group</taxon>
        <taxon>Candidatus Tectimicrobiota</taxon>
        <taxon>Candidatus Entotheonellia</taxon>
        <taxon>Candidatus Entotheonellales</taxon>
        <taxon>Candidatus Entotheonellaceae</taxon>
        <taxon>Candidatus Entotheonella</taxon>
    </lineage>
</organism>
<dbReference type="HOGENOM" id="CLU_185848_0_0_7"/>
<reference evidence="1 2" key="1">
    <citation type="journal article" date="2014" name="Nature">
        <title>An environmental bacterial taxon with a large and distinct metabolic repertoire.</title>
        <authorList>
            <person name="Wilson M.C."/>
            <person name="Mori T."/>
            <person name="Ruckert C."/>
            <person name="Uria A.R."/>
            <person name="Helf M.J."/>
            <person name="Takada K."/>
            <person name="Gernert C."/>
            <person name="Steffens U.A."/>
            <person name="Heycke N."/>
            <person name="Schmitt S."/>
            <person name="Rinke C."/>
            <person name="Helfrich E.J."/>
            <person name="Brachmann A.O."/>
            <person name="Gurgui C."/>
            <person name="Wakimoto T."/>
            <person name="Kracht M."/>
            <person name="Crusemann M."/>
            <person name="Hentschel U."/>
            <person name="Abe I."/>
            <person name="Matsunaga S."/>
            <person name="Kalinowski J."/>
            <person name="Takeyama H."/>
            <person name="Piel J."/>
        </authorList>
    </citation>
    <scope>NUCLEOTIDE SEQUENCE [LARGE SCALE GENOMIC DNA]</scope>
    <source>
        <strain evidence="2">TSY1</strain>
    </source>
</reference>
<evidence type="ECO:0000313" key="1">
    <source>
        <dbReference type="EMBL" id="ETW97193.1"/>
    </source>
</evidence>
<sequence length="91" mass="10320">MSNKSSVSNAETYQAIGAFWDEHDATEVGEQADVEFEVNIQSQRRYYPIDSQLSSKVKQVAQERGISEETLLNLWIQEKINQIESKAKAGQ</sequence>
<dbReference type="Proteomes" id="UP000019141">
    <property type="component" value="Unassembled WGS sequence"/>
</dbReference>
<dbReference type="AlphaFoldDB" id="W4LGG8"/>
<accession>W4LGG8</accession>
<dbReference type="EMBL" id="AZHW01000694">
    <property type="protein sequence ID" value="ETW97193.1"/>
    <property type="molecule type" value="Genomic_DNA"/>
</dbReference>
<comment type="caution">
    <text evidence="1">The sequence shown here is derived from an EMBL/GenBank/DDBJ whole genome shotgun (WGS) entry which is preliminary data.</text>
</comment>
<protein>
    <submittedName>
        <fullName evidence="1">Uncharacterized protein</fullName>
    </submittedName>
</protein>
<proteinExistence type="predicted"/>
<evidence type="ECO:0000313" key="2">
    <source>
        <dbReference type="Proteomes" id="UP000019141"/>
    </source>
</evidence>
<name>W4LGG8_ENTF1</name>